<accession>A0AB34FJA5</accession>
<dbReference type="AlphaFoldDB" id="A0AB34FJA5"/>
<reference evidence="2" key="1">
    <citation type="submission" date="2023-01" db="EMBL/GenBank/DDBJ databases">
        <title>The growth and conidiation of Purpureocillium lavendulum are regulated by nitrogen source and histone H3K14 acetylation.</title>
        <authorList>
            <person name="Tang P."/>
            <person name="Han J."/>
            <person name="Zhang C."/>
            <person name="Tang P."/>
            <person name="Qi F."/>
            <person name="Zhang K."/>
            <person name="Liang L."/>
        </authorList>
    </citation>
    <scope>NUCLEOTIDE SEQUENCE</scope>
    <source>
        <strain evidence="2">YMF1.00683</strain>
    </source>
</reference>
<evidence type="ECO:0000313" key="3">
    <source>
        <dbReference type="Proteomes" id="UP001163105"/>
    </source>
</evidence>
<name>A0AB34FJA5_9HYPO</name>
<dbReference type="EMBL" id="JAQHRD010000007">
    <property type="protein sequence ID" value="KAJ6439139.1"/>
    <property type="molecule type" value="Genomic_DNA"/>
</dbReference>
<protein>
    <submittedName>
        <fullName evidence="2">Benzoate 4-monooxygenase cytochrome P450</fullName>
    </submittedName>
</protein>
<feature type="coiled-coil region" evidence="1">
    <location>
        <begin position="88"/>
        <end position="122"/>
    </location>
</feature>
<dbReference type="SUPFAM" id="SSF46966">
    <property type="entry name" value="Spectrin repeat"/>
    <property type="match status" value="1"/>
</dbReference>
<dbReference type="Proteomes" id="UP001163105">
    <property type="component" value="Unassembled WGS sequence"/>
</dbReference>
<evidence type="ECO:0000256" key="1">
    <source>
        <dbReference type="SAM" id="Coils"/>
    </source>
</evidence>
<evidence type="ECO:0000313" key="2">
    <source>
        <dbReference type="EMBL" id="KAJ6439139.1"/>
    </source>
</evidence>
<comment type="caution">
    <text evidence="2">The sequence shown here is derived from an EMBL/GenBank/DDBJ whole genome shotgun (WGS) entry which is preliminary data.</text>
</comment>
<organism evidence="2 3">
    <name type="scientific">Purpureocillium lavendulum</name>
    <dbReference type="NCBI Taxonomy" id="1247861"/>
    <lineage>
        <taxon>Eukaryota</taxon>
        <taxon>Fungi</taxon>
        <taxon>Dikarya</taxon>
        <taxon>Ascomycota</taxon>
        <taxon>Pezizomycotina</taxon>
        <taxon>Sordariomycetes</taxon>
        <taxon>Hypocreomycetidae</taxon>
        <taxon>Hypocreales</taxon>
        <taxon>Ophiocordycipitaceae</taxon>
        <taxon>Purpureocillium</taxon>
    </lineage>
</organism>
<keyword evidence="3" id="KW-1185">Reference proteome</keyword>
<gene>
    <name evidence="2" type="ORF">O9K51_08548</name>
</gene>
<keyword evidence="1" id="KW-0175">Coiled coil</keyword>
<sequence>MERAHPLPQMIQLRPRVQGAEDFHLQVHREIETTPQGNLVPCRSGNDSKVDEQIEESLSDVPGEACPQNLALSQAQIQDIFASIQDLKQVFATELEDIKEKLKDLTTKWEELRRRMQNADDMDDDPFLWTHVQTPDSVISSTTK</sequence>
<proteinExistence type="predicted"/>